<dbReference type="Proteomes" id="UP001652623">
    <property type="component" value="Chromosome 7"/>
</dbReference>
<keyword evidence="1 2" id="KW-0175">Coiled coil</keyword>
<dbReference type="PANTHER" id="PTHR31631">
    <property type="entry name" value="PROTEIN NETWORKED 2D"/>
    <property type="match status" value="1"/>
</dbReference>
<keyword evidence="5" id="KW-1185">Reference proteome</keyword>
<name>A0A6P4A5C2_ZIZJJ</name>
<dbReference type="Pfam" id="PF24918">
    <property type="entry name" value="NET2A_C"/>
    <property type="match status" value="1"/>
</dbReference>
<evidence type="ECO:0000259" key="4">
    <source>
        <dbReference type="PROSITE" id="PS51774"/>
    </source>
</evidence>
<feature type="coiled-coil region" evidence="2">
    <location>
        <begin position="1024"/>
        <end position="1051"/>
    </location>
</feature>
<evidence type="ECO:0000256" key="1">
    <source>
        <dbReference type="ARBA" id="ARBA00023054"/>
    </source>
</evidence>
<protein>
    <submittedName>
        <fullName evidence="6">Protein NETWORKED 2D</fullName>
    </submittedName>
</protein>
<evidence type="ECO:0000313" key="6">
    <source>
        <dbReference type="RefSeq" id="XP_015890590.2"/>
    </source>
</evidence>
<sequence>MLQRAASNAYSWWWASHIRTKQSKWLEQNLQDMEEKVQNTLKLIEEDGDSFAKRAEMYYKKRPELINFVEESYRAYRSLAERYDHISTELQNANNTIASIFPEQVQFAMDEEDEYTSPRFPKKFPVVPRTDIPKVPKGPIKDLRSVITTATATKRFQSKKTAKAATSKTTAPKSGLSKPQALEDIDKFQKQILALQTEKEFMKSSYENGLAKYWDIEKQIKELQEKVCKLQDEFGEGMVIEDDEARSLMATAALKSCQETLAKLQQKQEKSTEEAKLEYQRIKAVWEKLVSLKDKYHSDQIDEENRNGNAKSGKAVKGLKPLEPEVGIPTEERQKLELIREKIKAHFEGGSNFTVTEMAEKIDELVNKVISLETAVSSQTALVNRLRDETDELQAQLQTLEDDKATLIDGKNTLINTVKEMEEKLKGVQDLNQSFSEQNSNLQTHFTEANCNLDHLSEKLQTVKLDEELEVASSSEIFESSLSEDKSPKQFEEQEDVLNPLEGYKTLQGEKSGEELKVIAPLQKEQGSPGELRLFEELEKQEAASEMGNGSSLSEVISVEELKEREAAPSMGNGSSPVEAVTLQGLKEQEAATKLGNVSSPAGARSLQELKEHEAAPNLGNVSSSFVARSLEELKENEAAPNLGTVSTAGVVRSLEELKEHEAAPNLGNVSSPAVAMSVEELKEQETAPNMGKGPYPAATRSMEEHAAVPNTGNASTTAAMRSLEELKQQMAEPNMGNASFPVEVQELKAQEAAPNMRNASSPYEVRSLEELKVQEAAPDMGYGSSPAEVKSVEQSKEQEDSSNMHDGSGNVRETLSTSAGDRQEKICQSGENNKSDNKLPNLSDMQTSSQIVDDSSHAEPQEQETEKEDEPDWQKMFLNGIENREKILLTEYTTTLRSYKDVKKKLNEFEKKTQDSLFETSVQLKNLKNANAKKDEEIRSLRLKLSLLQQSLEEDVDSRSFKASEMENPTTPTDEKEDIDAILIDQSSTNMSEIEQKFRMDIDALLEENLDFWLRFSTSFHQIQKFETEAKDLQSEVSKLEDKRKNQEGSSTLKHLLKSDARPLYKHLREIQTELTVWLEKSVVLKDEMQCRFTSLCNIQEEITQALKTSAEDDDFKFTSYQAAKFQGEVLNMKQENNKVADELQAALDHVTNLQLEVDKTLGKLNEEFALSGSRKQQEPQLSHSESRSRVPLRSFIFGVKPKKQKSIFSCVSPAMHRKYHGLRAGPPL</sequence>
<evidence type="ECO:0000313" key="5">
    <source>
        <dbReference type="Proteomes" id="UP001652623"/>
    </source>
</evidence>
<dbReference type="SUPFAM" id="SSF90257">
    <property type="entry name" value="Myosin rod fragments"/>
    <property type="match status" value="1"/>
</dbReference>
<feature type="compositionally biased region" description="Basic and acidic residues" evidence="3">
    <location>
        <begin position="791"/>
        <end position="804"/>
    </location>
</feature>
<feature type="compositionally biased region" description="Polar residues" evidence="3">
    <location>
        <begin position="839"/>
        <end position="854"/>
    </location>
</feature>
<feature type="coiled-coil region" evidence="2">
    <location>
        <begin position="355"/>
        <end position="438"/>
    </location>
</feature>
<dbReference type="InParanoid" id="A0A6P4A5C2"/>
<feature type="compositionally biased region" description="Polar residues" evidence="3">
    <location>
        <begin position="812"/>
        <end position="821"/>
    </location>
</feature>
<dbReference type="InterPro" id="IPR056889">
    <property type="entry name" value="NET2A-D/KIP1-like_C"/>
</dbReference>
<feature type="region of interest" description="Disordered" evidence="3">
    <location>
        <begin position="158"/>
        <end position="178"/>
    </location>
</feature>
<feature type="domain" description="NAB" evidence="4">
    <location>
        <begin position="10"/>
        <end position="90"/>
    </location>
</feature>
<dbReference type="RefSeq" id="XP_015890590.2">
    <property type="nucleotide sequence ID" value="XM_016035104.4"/>
</dbReference>
<dbReference type="PROSITE" id="PS51774">
    <property type="entry name" value="NAB"/>
    <property type="match status" value="1"/>
</dbReference>
<dbReference type="Pfam" id="PF07765">
    <property type="entry name" value="KIP1"/>
    <property type="match status" value="1"/>
</dbReference>
<dbReference type="GeneID" id="107425160"/>
<dbReference type="FunCoup" id="A0A6P4A5C2">
    <property type="interactions" value="32"/>
</dbReference>
<feature type="region of interest" description="Disordered" evidence="3">
    <location>
        <begin position="779"/>
        <end position="873"/>
    </location>
</feature>
<dbReference type="KEGG" id="zju:107425160"/>
<dbReference type="GO" id="GO:0003779">
    <property type="term" value="F:actin binding"/>
    <property type="evidence" value="ECO:0007669"/>
    <property type="project" value="InterPro"/>
</dbReference>
<feature type="compositionally biased region" description="Acidic residues" evidence="3">
    <location>
        <begin position="862"/>
        <end position="872"/>
    </location>
</feature>
<proteinExistence type="predicted"/>
<dbReference type="Pfam" id="PF25014">
    <property type="entry name" value="NET2A"/>
    <property type="match status" value="1"/>
</dbReference>
<dbReference type="PANTHER" id="PTHR31631:SF0">
    <property type="entry name" value="PROTEIN NETWORKED 2D"/>
    <property type="match status" value="1"/>
</dbReference>
<reference evidence="6" key="1">
    <citation type="submission" date="2025-08" db="UniProtKB">
        <authorList>
            <consortium name="RefSeq"/>
        </authorList>
    </citation>
    <scope>IDENTIFICATION</scope>
    <source>
        <tissue evidence="6">Seedling</tissue>
    </source>
</reference>
<dbReference type="InterPro" id="IPR011684">
    <property type="entry name" value="NAB"/>
</dbReference>
<gene>
    <name evidence="6" type="primary">LOC107425160</name>
</gene>
<accession>A0A6P4A5C2</accession>
<dbReference type="InterPro" id="IPR056888">
    <property type="entry name" value="NET2A-D/KIP1-like_dom"/>
</dbReference>
<organism evidence="5 6">
    <name type="scientific">Ziziphus jujuba</name>
    <name type="common">Chinese jujube</name>
    <name type="synonym">Ziziphus sativa</name>
    <dbReference type="NCBI Taxonomy" id="326968"/>
    <lineage>
        <taxon>Eukaryota</taxon>
        <taxon>Viridiplantae</taxon>
        <taxon>Streptophyta</taxon>
        <taxon>Embryophyta</taxon>
        <taxon>Tracheophyta</taxon>
        <taxon>Spermatophyta</taxon>
        <taxon>Magnoliopsida</taxon>
        <taxon>eudicotyledons</taxon>
        <taxon>Gunneridae</taxon>
        <taxon>Pentapetalae</taxon>
        <taxon>rosids</taxon>
        <taxon>fabids</taxon>
        <taxon>Rosales</taxon>
        <taxon>Rhamnaceae</taxon>
        <taxon>Paliureae</taxon>
        <taxon>Ziziphus</taxon>
    </lineage>
</organism>
<evidence type="ECO:0000256" key="3">
    <source>
        <dbReference type="SAM" id="MobiDB-lite"/>
    </source>
</evidence>
<evidence type="ECO:0000256" key="2">
    <source>
        <dbReference type="SAM" id="Coils"/>
    </source>
</evidence>